<dbReference type="Pfam" id="PF03988">
    <property type="entry name" value="DUF347"/>
    <property type="match status" value="4"/>
</dbReference>
<dbReference type="RefSeq" id="WP_344793394.1">
    <property type="nucleotide sequence ID" value="NZ_BAABAU010000001.1"/>
</dbReference>
<gene>
    <name evidence="2" type="ORF">GCM10022256_04290</name>
</gene>
<feature type="transmembrane region" description="Helical" evidence="1">
    <location>
        <begin position="106"/>
        <end position="126"/>
    </location>
</feature>
<feature type="transmembrane region" description="Helical" evidence="1">
    <location>
        <begin position="79"/>
        <end position="100"/>
    </location>
</feature>
<evidence type="ECO:0000313" key="3">
    <source>
        <dbReference type="Proteomes" id="UP001501594"/>
    </source>
</evidence>
<accession>A0ABP8DY13</accession>
<sequence length="263" mass="27977">MTTSGWFTLTEARGRTFASSKVPEITALFWAVKLLTTGAGETSSDFLVTHLDPVVGVGIGLVGFVVAMWLQLRSDRHRPVLYWAAVLMVSVFGTMCADVLHVGVGVPYAVSAPAFAVILAVVFVLWRRSEGTLSIHSITSRRRECFYWAAVLATFALGTAVGDLTASTLHLGYLASGIVFVVVLGLSPLGLALRLWGPVFAFWSAYVLTRPIGASFADWMGVSQARSGLGWGTGPVSLVLLAAIAVLVGVLAVRRRRSPVAVA</sequence>
<feature type="transmembrane region" description="Helical" evidence="1">
    <location>
        <begin position="229"/>
        <end position="253"/>
    </location>
</feature>
<keyword evidence="1" id="KW-0812">Transmembrane</keyword>
<keyword evidence="1" id="KW-0472">Membrane</keyword>
<feature type="transmembrane region" description="Helical" evidence="1">
    <location>
        <begin position="171"/>
        <end position="193"/>
    </location>
</feature>
<proteinExistence type="predicted"/>
<evidence type="ECO:0000313" key="2">
    <source>
        <dbReference type="EMBL" id="GAA4264817.1"/>
    </source>
</evidence>
<dbReference type="EMBL" id="BAABAU010000001">
    <property type="protein sequence ID" value="GAA4264817.1"/>
    <property type="molecule type" value="Genomic_DNA"/>
</dbReference>
<keyword evidence="1" id="KW-1133">Transmembrane helix</keyword>
<comment type="caution">
    <text evidence="2">The sequence shown here is derived from an EMBL/GenBank/DDBJ whole genome shotgun (WGS) entry which is preliminary data.</text>
</comment>
<protein>
    <submittedName>
        <fullName evidence="2">Membrane protein</fullName>
    </submittedName>
</protein>
<feature type="transmembrane region" description="Helical" evidence="1">
    <location>
        <begin position="54"/>
        <end position="72"/>
    </location>
</feature>
<dbReference type="InterPro" id="IPR007136">
    <property type="entry name" value="DUF347"/>
</dbReference>
<name>A0ABP8DY13_9MICO</name>
<dbReference type="Proteomes" id="UP001501594">
    <property type="component" value="Unassembled WGS sequence"/>
</dbReference>
<feature type="transmembrane region" description="Helical" evidence="1">
    <location>
        <begin position="200"/>
        <end position="217"/>
    </location>
</feature>
<organism evidence="2 3">
    <name type="scientific">Frondihabitans peucedani</name>
    <dbReference type="NCBI Taxonomy" id="598626"/>
    <lineage>
        <taxon>Bacteria</taxon>
        <taxon>Bacillati</taxon>
        <taxon>Actinomycetota</taxon>
        <taxon>Actinomycetes</taxon>
        <taxon>Micrococcales</taxon>
        <taxon>Microbacteriaceae</taxon>
        <taxon>Frondihabitans</taxon>
    </lineage>
</organism>
<keyword evidence="3" id="KW-1185">Reference proteome</keyword>
<feature type="transmembrane region" description="Helical" evidence="1">
    <location>
        <begin position="146"/>
        <end position="165"/>
    </location>
</feature>
<evidence type="ECO:0000256" key="1">
    <source>
        <dbReference type="SAM" id="Phobius"/>
    </source>
</evidence>
<reference evidence="3" key="1">
    <citation type="journal article" date="2019" name="Int. J. Syst. Evol. Microbiol.">
        <title>The Global Catalogue of Microorganisms (GCM) 10K type strain sequencing project: providing services to taxonomists for standard genome sequencing and annotation.</title>
        <authorList>
            <consortium name="The Broad Institute Genomics Platform"/>
            <consortium name="The Broad Institute Genome Sequencing Center for Infectious Disease"/>
            <person name="Wu L."/>
            <person name="Ma J."/>
        </authorList>
    </citation>
    <scope>NUCLEOTIDE SEQUENCE [LARGE SCALE GENOMIC DNA]</scope>
    <source>
        <strain evidence="3">JCM 17442</strain>
    </source>
</reference>